<dbReference type="Pfam" id="PF14111">
    <property type="entry name" value="DUF4283"/>
    <property type="match status" value="1"/>
</dbReference>
<dbReference type="AlphaFoldDB" id="A0AAV6WCH9"/>
<evidence type="ECO:0000313" key="3">
    <source>
        <dbReference type="EMBL" id="KAG8364630.1"/>
    </source>
</evidence>
<name>A0AAV6WCH9_9LAMI</name>
<dbReference type="Pfam" id="PF13966">
    <property type="entry name" value="zf-RVT"/>
    <property type="match status" value="1"/>
</dbReference>
<proteinExistence type="predicted"/>
<evidence type="ECO:0008006" key="5">
    <source>
        <dbReference type="Google" id="ProtNLM"/>
    </source>
</evidence>
<evidence type="ECO:0000313" key="4">
    <source>
        <dbReference type="Proteomes" id="UP000826271"/>
    </source>
</evidence>
<comment type="caution">
    <text evidence="3">The sequence shown here is derived from an EMBL/GenBank/DDBJ whole genome shotgun (WGS) entry which is preliminary data.</text>
</comment>
<gene>
    <name evidence="3" type="ORF">BUALT_Bualt18G0017400</name>
</gene>
<evidence type="ECO:0000259" key="2">
    <source>
        <dbReference type="Pfam" id="PF14111"/>
    </source>
</evidence>
<evidence type="ECO:0000259" key="1">
    <source>
        <dbReference type="Pfam" id="PF13966"/>
    </source>
</evidence>
<dbReference type="InterPro" id="IPR025558">
    <property type="entry name" value="DUF4283"/>
</dbReference>
<organism evidence="3 4">
    <name type="scientific">Buddleja alternifolia</name>
    <dbReference type="NCBI Taxonomy" id="168488"/>
    <lineage>
        <taxon>Eukaryota</taxon>
        <taxon>Viridiplantae</taxon>
        <taxon>Streptophyta</taxon>
        <taxon>Embryophyta</taxon>
        <taxon>Tracheophyta</taxon>
        <taxon>Spermatophyta</taxon>
        <taxon>Magnoliopsida</taxon>
        <taxon>eudicotyledons</taxon>
        <taxon>Gunneridae</taxon>
        <taxon>Pentapetalae</taxon>
        <taxon>asterids</taxon>
        <taxon>lamiids</taxon>
        <taxon>Lamiales</taxon>
        <taxon>Scrophulariaceae</taxon>
        <taxon>Buddlejeae</taxon>
        <taxon>Buddleja</taxon>
    </lineage>
</organism>
<dbReference type="InterPro" id="IPR026960">
    <property type="entry name" value="RVT-Znf"/>
</dbReference>
<dbReference type="Proteomes" id="UP000826271">
    <property type="component" value="Unassembled WGS sequence"/>
</dbReference>
<feature type="domain" description="DUF4283" evidence="2">
    <location>
        <begin position="35"/>
        <end position="106"/>
    </location>
</feature>
<keyword evidence="4" id="KW-1185">Reference proteome</keyword>
<dbReference type="EMBL" id="WHWC01000018">
    <property type="protein sequence ID" value="KAG8364630.1"/>
    <property type="molecule type" value="Genomic_DNA"/>
</dbReference>
<protein>
    <recommendedName>
        <fullName evidence="5">Reverse transcriptase zinc-binding domain-containing protein</fullName>
    </recommendedName>
</protein>
<sequence>MDKEIERFQRSLMLTEEEEVALPSELCTEDFQHNGLVLVGRVLSPRPYNFEAFKYIIVRIIHPLRGLTVRKISDERFVLIFNHEVDMQRALEEGPCHFDKNLIVLASVHINDSPSSMPLNTCRFRFKEADLTANSVSWGSILKMTVDIDVTKPLKRVLRMQTSNGDSYINPGTQMPFGLWLRALLFNSRGQSSISNRDLFSERPLFTTPTQSRSGSPSHLVRRTSGIEGASDTHMEQSHCIMQPPYCATYPFSKTHGCVSPISPSLIGNNTDDLPTTHQGIGDGSTNVDQLAKPSLMPEDRAQSSMVANLGFTKMGRGRPVKKFQNLISPRNSGVQLRIGSKRPSQEFVQESDDPFARNNKQQSGSLVLRDELLVRHIFWAPDVDVILSIPLARYAAEDTLVWHYTKNGLFSVKSAYHVARNLGSTGLGGTSNHSLNWQFIWGAAVPHKVRVFAWHVCRGILPTLSNLQRRKCNVFDVCPCCGMNTETDVHVLLECDLARQIWSLSNLPWDIVARWHGSVEA</sequence>
<reference evidence="3" key="1">
    <citation type="submission" date="2019-10" db="EMBL/GenBank/DDBJ databases">
        <authorList>
            <person name="Zhang R."/>
            <person name="Pan Y."/>
            <person name="Wang J."/>
            <person name="Ma R."/>
            <person name="Yu S."/>
        </authorList>
    </citation>
    <scope>NUCLEOTIDE SEQUENCE</scope>
    <source>
        <strain evidence="3">LA-IB0</strain>
        <tissue evidence="3">Leaf</tissue>
    </source>
</reference>
<feature type="domain" description="Reverse transcriptase zinc-binding" evidence="1">
    <location>
        <begin position="411"/>
        <end position="503"/>
    </location>
</feature>
<accession>A0AAV6WCH9</accession>